<dbReference type="eggNOG" id="COG2304">
    <property type="taxonomic scope" value="Bacteria"/>
</dbReference>
<feature type="transmembrane region" description="Helical" evidence="1">
    <location>
        <begin position="37"/>
        <end position="58"/>
    </location>
</feature>
<dbReference type="RefSeq" id="WP_019388625.1">
    <property type="nucleotide sequence ID" value="NZ_ALIH01000016.1"/>
</dbReference>
<protein>
    <recommendedName>
        <fullName evidence="4">VWA domain-containing protein</fullName>
    </recommendedName>
</protein>
<organism evidence="2 3">
    <name type="scientific">Algibacter luteus</name>
    <dbReference type="NCBI Taxonomy" id="1178825"/>
    <lineage>
        <taxon>Bacteria</taxon>
        <taxon>Pseudomonadati</taxon>
        <taxon>Bacteroidota</taxon>
        <taxon>Flavobacteriia</taxon>
        <taxon>Flavobacteriales</taxon>
        <taxon>Flavobacteriaceae</taxon>
        <taxon>Algibacter</taxon>
    </lineage>
</organism>
<dbReference type="InterPro" id="IPR036465">
    <property type="entry name" value="vWFA_dom_sf"/>
</dbReference>
<accession>A0A1M6GRV9</accession>
<feature type="transmembrane region" description="Helical" evidence="1">
    <location>
        <begin position="6"/>
        <end position="25"/>
    </location>
</feature>
<evidence type="ECO:0008006" key="4">
    <source>
        <dbReference type="Google" id="ProtNLM"/>
    </source>
</evidence>
<dbReference type="OrthoDB" id="9763076at2"/>
<evidence type="ECO:0000313" key="3">
    <source>
        <dbReference type="Proteomes" id="UP000184396"/>
    </source>
</evidence>
<dbReference type="STRING" id="1178825.SAMN05216261_2879"/>
<dbReference type="EMBL" id="FQYK01000009">
    <property type="protein sequence ID" value="SHJ12715.1"/>
    <property type="molecule type" value="Genomic_DNA"/>
</dbReference>
<keyword evidence="1" id="KW-1133">Transmembrane helix</keyword>
<dbReference type="SUPFAM" id="SSF53300">
    <property type="entry name" value="vWA-like"/>
    <property type="match status" value="1"/>
</dbReference>
<keyword evidence="3" id="KW-1185">Reference proteome</keyword>
<reference evidence="2 3" key="1">
    <citation type="submission" date="2016-11" db="EMBL/GenBank/DDBJ databases">
        <authorList>
            <person name="Jaros S."/>
            <person name="Januszkiewicz K."/>
            <person name="Wedrychowicz H."/>
        </authorList>
    </citation>
    <scope>NUCLEOTIDE SEQUENCE [LARGE SCALE GENOMIC DNA]</scope>
    <source>
        <strain evidence="2 3">CGMCC 1.12213</strain>
    </source>
</reference>
<dbReference type="PANTHER" id="PTHR37947:SF1">
    <property type="entry name" value="BLL2462 PROTEIN"/>
    <property type="match status" value="1"/>
</dbReference>
<sequence length="677" mass="77215">MQTETLLYIILAGIIALSLALFQYFTNRKSMSKLNMLFSFLRFLSVFAVLLLIINPSFNQVKTSIEKPNLVVALDNSCSIEHLKQDSNVKDFIEKLNSNKEIQEKFNLSVYTFGKGLNPLDSISFSETQTNISKTFQQLAEVYKSTTSPTLIITDGNQTYGNDYQFSYRNYKQPIFPIILGDTITYTDLKIQQFNVNKYAFLKNKFPVEAILVYNGNQSVNSNFIVKNGNATVFSKAVNFSKADNSKVINFTLPANRVGVNNYIATLVPLENEKNKVNNNKNFAVEVINQKTKIALVTDMLHPDIGVIKKSIESNEQRSVSILNSSNVISQINDVQLFIIYQPNKNFKDLYGILDSKNLNKFVIIGPKTDLNFINQVAQNYSHDVTEQTEYYIGELNINYSPFIIEDLDFESFPPLISNYGEVNFTVPFQSVLNKSVGGFSTNLPLLATFETNGRREAVLFGENLWQWRAQSYLNEKSFQAFDNFFGKLTQYLSSNKQKSRLNIDYESFYNGSSNIVIKAEYFDKNYVFDSRETLDITIIDKATDVKKTFPLILKNNNYQVDLSSLPPSEYSFVVSTSKENLSRSGSFQILKFDVEQKFLNADVTKLQQLATNSGGSSYFIDDAEKVFEDLLEDKRFTPIQKSSKNTIPLIDWKYLLAIMALSLGLEWFLRKYNGLI</sequence>
<proteinExistence type="predicted"/>
<evidence type="ECO:0000256" key="1">
    <source>
        <dbReference type="SAM" id="Phobius"/>
    </source>
</evidence>
<gene>
    <name evidence="2" type="ORF">SAMN05216261_2879</name>
</gene>
<dbReference type="AlphaFoldDB" id="A0A1M6GRV9"/>
<keyword evidence="1" id="KW-0472">Membrane</keyword>
<dbReference type="PANTHER" id="PTHR37947">
    <property type="entry name" value="BLL2462 PROTEIN"/>
    <property type="match status" value="1"/>
</dbReference>
<dbReference type="Proteomes" id="UP000184396">
    <property type="component" value="Unassembled WGS sequence"/>
</dbReference>
<evidence type="ECO:0000313" key="2">
    <source>
        <dbReference type="EMBL" id="SHJ12715.1"/>
    </source>
</evidence>
<name>A0A1M6GRV9_9FLAO</name>
<keyword evidence="1" id="KW-0812">Transmembrane</keyword>